<sequence length="360" mass="37937">MNILRGLGFLALLLIAAGESHAAGLTIGVVAPQEGNFANLGAQIFAGAEGKIRQNGDTIVRVPENCEENSGGSVADALIAAKVQVVVGFLCSETLEGALPKLKDANIPAISVSVRSRILMEDALKNGWPFYRLAPSDRAEAAKIIEVILRDWSAEPIALIEDGTIHGRELTEAVRNALEEKGLKPVFTDTYRPGQEQQIGLVRRLKRAGATKVFVGGDRADIAILARDAAAEKIPLTLMGGDAMRAADQPLPLADGVLAVTLPEYAARPEAASVVEALRAAGAEPEGYTLPAYAATEVAIKAAQDAGGDERPIAQHLGGMPFDTVIGPVSFDAGHELTDNPYQLQQWRRGSFVAASPPAE</sequence>
<dbReference type="EMBL" id="CP043498">
    <property type="protein sequence ID" value="QFY60225.1"/>
    <property type="molecule type" value="Genomic_DNA"/>
</dbReference>
<accession>A0A5Q0C4Q5</accession>
<dbReference type="InterPro" id="IPR000408">
    <property type="entry name" value="Reg_chr_condens"/>
</dbReference>
<dbReference type="InterPro" id="IPR028081">
    <property type="entry name" value="Leu-bd"/>
</dbReference>
<proteinExistence type="inferred from homology"/>
<feature type="signal peptide" evidence="3">
    <location>
        <begin position="1"/>
        <end position="22"/>
    </location>
</feature>
<dbReference type="SUPFAM" id="SSF53822">
    <property type="entry name" value="Periplasmic binding protein-like I"/>
    <property type="match status" value="1"/>
</dbReference>
<dbReference type="RefSeq" id="WP_153270490.1">
    <property type="nucleotide sequence ID" value="NZ_CP043498.1"/>
</dbReference>
<feature type="domain" description="Leucine-binding protein" evidence="4">
    <location>
        <begin position="25"/>
        <end position="349"/>
    </location>
</feature>
<dbReference type="Proteomes" id="UP000326881">
    <property type="component" value="Chromosome"/>
</dbReference>
<dbReference type="PROSITE" id="PS00626">
    <property type="entry name" value="RCC1_2"/>
    <property type="match status" value="1"/>
</dbReference>
<dbReference type="Pfam" id="PF13458">
    <property type="entry name" value="Peripla_BP_6"/>
    <property type="match status" value="1"/>
</dbReference>
<dbReference type="PANTHER" id="PTHR47151">
    <property type="entry name" value="LEU/ILE/VAL-BINDING ABC TRANSPORTER SUBUNIT"/>
    <property type="match status" value="1"/>
</dbReference>
<reference evidence="5 6" key="1">
    <citation type="submission" date="2019-08" db="EMBL/GenBank/DDBJ databases">
        <title>Prosopis cineraria nodule microbiome.</title>
        <authorList>
            <person name="Ali R."/>
            <person name="Chaluvadi S.R."/>
            <person name="Wang X."/>
        </authorList>
    </citation>
    <scope>NUCLEOTIDE SEQUENCE [LARGE SCALE GENOMIC DNA]</scope>
    <source>
        <strain evidence="5 6">BG7</strain>
    </source>
</reference>
<evidence type="ECO:0000256" key="1">
    <source>
        <dbReference type="ARBA" id="ARBA00010062"/>
    </source>
</evidence>
<dbReference type="OrthoDB" id="8439308at2"/>
<dbReference type="KEGG" id="rgr:FZ934_07140"/>
<keyword evidence="6" id="KW-1185">Reference proteome</keyword>
<gene>
    <name evidence="5" type="ORF">FZ934_07140</name>
</gene>
<dbReference type="AlphaFoldDB" id="A0A5Q0C4Q5"/>
<keyword evidence="2 3" id="KW-0732">Signal</keyword>
<dbReference type="InterPro" id="IPR028082">
    <property type="entry name" value="Peripla_BP_I"/>
</dbReference>
<comment type="similarity">
    <text evidence="1">Belongs to the leucine-binding protein family.</text>
</comment>
<feature type="chain" id="PRO_5024849647" evidence="3">
    <location>
        <begin position="23"/>
        <end position="360"/>
    </location>
</feature>
<evidence type="ECO:0000259" key="4">
    <source>
        <dbReference type="Pfam" id="PF13458"/>
    </source>
</evidence>
<evidence type="ECO:0000313" key="6">
    <source>
        <dbReference type="Proteomes" id="UP000326881"/>
    </source>
</evidence>
<organism evidence="5 6">
    <name type="scientific">Rhizobium grahamii</name>
    <dbReference type="NCBI Taxonomy" id="1120045"/>
    <lineage>
        <taxon>Bacteria</taxon>
        <taxon>Pseudomonadati</taxon>
        <taxon>Pseudomonadota</taxon>
        <taxon>Alphaproteobacteria</taxon>
        <taxon>Hyphomicrobiales</taxon>
        <taxon>Rhizobiaceae</taxon>
        <taxon>Rhizobium/Agrobacterium group</taxon>
        <taxon>Rhizobium</taxon>
    </lineage>
</organism>
<evidence type="ECO:0000256" key="2">
    <source>
        <dbReference type="ARBA" id="ARBA00022729"/>
    </source>
</evidence>
<evidence type="ECO:0000313" key="5">
    <source>
        <dbReference type="EMBL" id="QFY60225.1"/>
    </source>
</evidence>
<protein>
    <submittedName>
        <fullName evidence="5">ABC transporter substrate-binding protein</fullName>
    </submittedName>
</protein>
<dbReference type="Gene3D" id="3.40.50.2300">
    <property type="match status" value="2"/>
</dbReference>
<evidence type="ECO:0000256" key="3">
    <source>
        <dbReference type="SAM" id="SignalP"/>
    </source>
</evidence>
<name>A0A5Q0C4Q5_9HYPH</name>
<dbReference type="CDD" id="cd06342">
    <property type="entry name" value="PBP1_ABC_LIVBP-like"/>
    <property type="match status" value="1"/>
</dbReference>
<dbReference type="PANTHER" id="PTHR47151:SF2">
    <property type="entry name" value="AMINO ACID BINDING PROTEIN"/>
    <property type="match status" value="1"/>
</dbReference>